<reference evidence="1 2" key="1">
    <citation type="journal article" date="2017" name="Genome Announc.">
        <title>Genome sequence of the saprophytic ascomycete Epicoccum nigrum ICMP 19927 strain isolated from New Zealand.</title>
        <authorList>
            <person name="Fokin M."/>
            <person name="Fleetwood D."/>
            <person name="Weir B.S."/>
            <person name="Villas-Boas S.G."/>
        </authorList>
    </citation>
    <scope>NUCLEOTIDE SEQUENCE [LARGE SCALE GENOMIC DNA]</scope>
    <source>
        <strain evidence="1 2">ICMP 19927</strain>
    </source>
</reference>
<evidence type="ECO:0000313" key="1">
    <source>
        <dbReference type="EMBL" id="OSS46553.1"/>
    </source>
</evidence>
<accession>A0A1Y2LRN6</accession>
<organism evidence="1 2">
    <name type="scientific">Epicoccum nigrum</name>
    <name type="common">Soil fungus</name>
    <name type="synonym">Epicoccum purpurascens</name>
    <dbReference type="NCBI Taxonomy" id="105696"/>
    <lineage>
        <taxon>Eukaryota</taxon>
        <taxon>Fungi</taxon>
        <taxon>Dikarya</taxon>
        <taxon>Ascomycota</taxon>
        <taxon>Pezizomycotina</taxon>
        <taxon>Dothideomycetes</taxon>
        <taxon>Pleosporomycetidae</taxon>
        <taxon>Pleosporales</taxon>
        <taxon>Pleosporineae</taxon>
        <taxon>Didymellaceae</taxon>
        <taxon>Epicoccum</taxon>
    </lineage>
</organism>
<dbReference type="EMBL" id="KZ107851">
    <property type="protein sequence ID" value="OSS46553.1"/>
    <property type="molecule type" value="Genomic_DNA"/>
</dbReference>
<dbReference type="InParanoid" id="A0A1Y2LRN6"/>
<evidence type="ECO:0000313" key="2">
    <source>
        <dbReference type="Proteomes" id="UP000193240"/>
    </source>
</evidence>
<sequence length="109" mass="12408">MRSWECNEMDGLADAESGAWSSRVRGWLLRAWDGLGTYISTLSVLSAWTSLSARSRIVWIEIKVLLTIETCSTTKVFTAANDFPTTQVSSRRNQKLYHDQILRKNQVLL</sequence>
<dbReference type="Proteomes" id="UP000193240">
    <property type="component" value="Unassembled WGS sequence"/>
</dbReference>
<proteinExistence type="predicted"/>
<protein>
    <submittedName>
        <fullName evidence="1">Uncharacterized protein</fullName>
    </submittedName>
</protein>
<keyword evidence="2" id="KW-1185">Reference proteome</keyword>
<gene>
    <name evidence="1" type="ORF">B5807_08544</name>
</gene>
<name>A0A1Y2LRN6_EPING</name>
<dbReference type="AlphaFoldDB" id="A0A1Y2LRN6"/>